<evidence type="ECO:0000256" key="1">
    <source>
        <dbReference type="ARBA" id="ARBA00022527"/>
    </source>
</evidence>
<dbReference type="InterPro" id="IPR003594">
    <property type="entry name" value="HATPase_dom"/>
</dbReference>
<sequence>MPTQAWERANDDRDDPVVRCDLDTTPFREVRRLVRGLLVDRGDVVVEDATLIADELVSNAHQHAPGPRMCRLSLLDHGRYLRIEVEDASPAPPRIRAPDARGGRGMVLIDQLASSWGVEHHDHHKTVWAHLRLDRAGSNSRARHLALAPRWPLSGVEQ</sequence>
<keyword evidence="1" id="KW-0723">Serine/threonine-protein kinase</keyword>
<name>A0A1K1SSP9_9PSEU</name>
<dbReference type="EMBL" id="FPJG01000006">
    <property type="protein sequence ID" value="SFW86909.1"/>
    <property type="molecule type" value="Genomic_DNA"/>
</dbReference>
<dbReference type="Pfam" id="PF13581">
    <property type="entry name" value="HATPase_c_2"/>
    <property type="match status" value="1"/>
</dbReference>
<dbReference type="RefSeq" id="WP_143168715.1">
    <property type="nucleotide sequence ID" value="NZ_FPJG01000006.1"/>
</dbReference>
<dbReference type="STRING" id="546364.SAMN04489730_6534"/>
<keyword evidence="3" id="KW-0418">Kinase</keyword>
<gene>
    <name evidence="3" type="ORF">SAMN04489730_6534</name>
</gene>
<dbReference type="AlphaFoldDB" id="A0A1K1SSP9"/>
<dbReference type="SUPFAM" id="SSF55874">
    <property type="entry name" value="ATPase domain of HSP90 chaperone/DNA topoisomerase II/histidine kinase"/>
    <property type="match status" value="1"/>
</dbReference>
<dbReference type="CDD" id="cd16936">
    <property type="entry name" value="HATPase_RsbW-like"/>
    <property type="match status" value="1"/>
</dbReference>
<dbReference type="Gene3D" id="3.30.565.10">
    <property type="entry name" value="Histidine kinase-like ATPase, C-terminal domain"/>
    <property type="match status" value="1"/>
</dbReference>
<dbReference type="Proteomes" id="UP000182740">
    <property type="component" value="Unassembled WGS sequence"/>
</dbReference>
<evidence type="ECO:0000259" key="2">
    <source>
        <dbReference type="Pfam" id="PF13581"/>
    </source>
</evidence>
<dbReference type="PANTHER" id="PTHR35526:SF3">
    <property type="entry name" value="ANTI-SIGMA-F FACTOR RSBW"/>
    <property type="match status" value="1"/>
</dbReference>
<evidence type="ECO:0000313" key="3">
    <source>
        <dbReference type="EMBL" id="SFW86909.1"/>
    </source>
</evidence>
<accession>A0A1K1SSP9</accession>
<dbReference type="PANTHER" id="PTHR35526">
    <property type="entry name" value="ANTI-SIGMA-F FACTOR RSBW-RELATED"/>
    <property type="match status" value="1"/>
</dbReference>
<reference evidence="4" key="1">
    <citation type="submission" date="2016-11" db="EMBL/GenBank/DDBJ databases">
        <authorList>
            <person name="Varghese N."/>
            <person name="Submissions S."/>
        </authorList>
    </citation>
    <scope>NUCLEOTIDE SEQUENCE [LARGE SCALE GENOMIC DNA]</scope>
    <source>
        <strain evidence="4">DSM 44671</strain>
    </source>
</reference>
<evidence type="ECO:0000313" key="4">
    <source>
        <dbReference type="Proteomes" id="UP000182740"/>
    </source>
</evidence>
<dbReference type="InterPro" id="IPR050267">
    <property type="entry name" value="Anti-sigma-factor_SerPK"/>
</dbReference>
<dbReference type="OrthoDB" id="4326936at2"/>
<dbReference type="InterPro" id="IPR036890">
    <property type="entry name" value="HATPase_C_sf"/>
</dbReference>
<protein>
    <submittedName>
        <fullName evidence="3">Anti-sigma regulatory factor (Ser/Thr protein kinase)</fullName>
    </submittedName>
</protein>
<feature type="domain" description="Histidine kinase/HSP90-like ATPase" evidence="2">
    <location>
        <begin position="28"/>
        <end position="129"/>
    </location>
</feature>
<keyword evidence="4" id="KW-1185">Reference proteome</keyword>
<keyword evidence="3" id="KW-0808">Transferase</keyword>
<proteinExistence type="predicted"/>
<dbReference type="GO" id="GO:0004674">
    <property type="term" value="F:protein serine/threonine kinase activity"/>
    <property type="evidence" value="ECO:0007669"/>
    <property type="project" value="UniProtKB-KW"/>
</dbReference>
<organism evidence="3 4">
    <name type="scientific">Amycolatopsis australiensis</name>
    <dbReference type="NCBI Taxonomy" id="546364"/>
    <lineage>
        <taxon>Bacteria</taxon>
        <taxon>Bacillati</taxon>
        <taxon>Actinomycetota</taxon>
        <taxon>Actinomycetes</taxon>
        <taxon>Pseudonocardiales</taxon>
        <taxon>Pseudonocardiaceae</taxon>
        <taxon>Amycolatopsis</taxon>
    </lineage>
</organism>